<dbReference type="CDD" id="cd00593">
    <property type="entry name" value="RIBOc"/>
    <property type="match status" value="2"/>
</dbReference>
<feature type="domain" description="Helicase C-terminal" evidence="18">
    <location>
        <begin position="519"/>
        <end position="679"/>
    </location>
</feature>
<evidence type="ECO:0000256" key="14">
    <source>
        <dbReference type="PROSITE-ProRule" id="PRU00657"/>
    </source>
</evidence>
<evidence type="ECO:0000256" key="7">
    <source>
        <dbReference type="ARBA" id="ARBA00022801"/>
    </source>
</evidence>
<feature type="compositionally biased region" description="Acidic residues" evidence="15">
    <location>
        <begin position="100"/>
        <end position="110"/>
    </location>
</feature>
<feature type="domain" description="RNase III" evidence="16">
    <location>
        <begin position="1334"/>
        <end position="1497"/>
    </location>
</feature>
<dbReference type="PANTHER" id="PTHR14950">
    <property type="entry name" value="DICER-RELATED"/>
    <property type="match status" value="1"/>
</dbReference>
<evidence type="ECO:0000259" key="16">
    <source>
        <dbReference type="PROSITE" id="PS50142"/>
    </source>
</evidence>
<keyword evidence="8" id="KW-0347">Helicase</keyword>
<feature type="region of interest" description="Disordered" evidence="15">
    <location>
        <begin position="1"/>
        <end position="32"/>
    </location>
</feature>
<feature type="domain" description="Dicer dsRNA-binding fold" evidence="19">
    <location>
        <begin position="720"/>
        <end position="810"/>
    </location>
</feature>
<keyword evidence="13" id="KW-0464">Manganese</keyword>
<dbReference type="EMBL" id="JARVKF010000433">
    <property type="protein sequence ID" value="KAK9413860.1"/>
    <property type="molecule type" value="Genomic_DNA"/>
</dbReference>
<protein>
    <recommendedName>
        <fullName evidence="2">Dicer-like protein 1</fullName>
    </recommendedName>
</protein>
<evidence type="ECO:0000313" key="20">
    <source>
        <dbReference type="EMBL" id="KAK9413860.1"/>
    </source>
</evidence>
<dbReference type="PROSITE" id="PS51327">
    <property type="entry name" value="DICER_DSRBF"/>
    <property type="match status" value="1"/>
</dbReference>
<dbReference type="Gene3D" id="3.40.50.300">
    <property type="entry name" value="P-loop containing nucleotide triphosphate hydrolases"/>
    <property type="match status" value="2"/>
</dbReference>
<dbReference type="Gene3D" id="1.10.1520.10">
    <property type="entry name" value="Ribonuclease III domain"/>
    <property type="match status" value="2"/>
</dbReference>
<keyword evidence="10" id="KW-0460">Magnesium</keyword>
<dbReference type="PROSITE" id="PS00517">
    <property type="entry name" value="RNASE_3_1"/>
    <property type="match status" value="2"/>
</dbReference>
<feature type="region of interest" description="Disordered" evidence="15">
    <location>
        <begin position="95"/>
        <end position="126"/>
    </location>
</feature>
<evidence type="ECO:0000313" key="21">
    <source>
        <dbReference type="Proteomes" id="UP001408356"/>
    </source>
</evidence>
<evidence type="ECO:0000256" key="4">
    <source>
        <dbReference type="ARBA" id="ARBA00022723"/>
    </source>
</evidence>
<evidence type="ECO:0000259" key="19">
    <source>
        <dbReference type="PROSITE" id="PS51327"/>
    </source>
</evidence>
<dbReference type="SMART" id="SM00535">
    <property type="entry name" value="RIBOc"/>
    <property type="match status" value="2"/>
</dbReference>
<dbReference type="Pfam" id="PF00636">
    <property type="entry name" value="Ribonuclease_3"/>
    <property type="match status" value="2"/>
</dbReference>
<keyword evidence="9" id="KW-0067">ATP-binding</keyword>
<dbReference type="SMART" id="SM00487">
    <property type="entry name" value="DEXDc"/>
    <property type="match status" value="1"/>
</dbReference>
<proteinExistence type="inferred from homology"/>
<feature type="domain" description="RNase III" evidence="16">
    <location>
        <begin position="1114"/>
        <end position="1279"/>
    </location>
</feature>
<dbReference type="InterPro" id="IPR038248">
    <property type="entry name" value="Dicer_dimer_sf"/>
</dbReference>
<organism evidence="20 21">
    <name type="scientific">Seiridium unicorne</name>
    <dbReference type="NCBI Taxonomy" id="138068"/>
    <lineage>
        <taxon>Eukaryota</taxon>
        <taxon>Fungi</taxon>
        <taxon>Dikarya</taxon>
        <taxon>Ascomycota</taxon>
        <taxon>Pezizomycotina</taxon>
        <taxon>Sordariomycetes</taxon>
        <taxon>Xylariomycetidae</taxon>
        <taxon>Amphisphaeriales</taxon>
        <taxon>Sporocadaceae</taxon>
        <taxon>Seiridium</taxon>
    </lineage>
</organism>
<accession>A0ABR2UGV9</accession>
<evidence type="ECO:0000256" key="13">
    <source>
        <dbReference type="ARBA" id="ARBA00023211"/>
    </source>
</evidence>
<sequence length="1633" mass="184218">MGTEDPLVISSLLGDTSAQEGQKKNDSPQDLSGKLLLDVSKRLHITASDTDSTPRRLSPSQDVTSQILMSEASHTLSCEIGDDPTINSKTEDTAYRAEDDPNSDGSDDDISQDHDENKPRNLTAKRIADQDEFTQWIRQEQKRINEKSMGLPCENSSMAGWDDADVKRIISSCHPADKRIISSPREYQVELFERAKEKNLIVVLPTGTGKTLIAALLVRHIVEQELVDRSSKAENLEPRISFFLVDKISLVHQQWKVLRANLAHNVAKFHGDLLGSALTHQFWKQQFEENMVIVCTAEILRQCLSHGYFRMGQINLIIFDEAHHAKKNHPYARIIMDFYADLEKNGWRRPRILGMTASPVDSKTDLATGAAQLEGLLHAEIATVDDPALVRTVSSKDVAAFDHIIDYRLSDEDFETPLWGRLHKLLGHNAVFRKIFIYSRACTRQLGRWCADRVWHLCLTPHEMSKAKARTEMILMKSQHETLVSSIDVQVGLVEEANQLLQETELPEVEPSNHHLSHKVLALLEILKQHFQPNIDKCIIFVEQRLTAILLADLFHQPGLKACGITAGTLLGSGMGEIGALQSMSNYEQQRAIQQFHTGDLNVLITTTIGEEGLDIPDCNMVIRFDLYQTMIQYIQSKGRARMMDSKYFHMVESGNAENVQRVYESQGKEEALRDFCLALPEDRLLRGNDFNMEYFLRKEKTKRVYKVPSTGAKLTYESSLVVLATYVATLSDHADVDLRADYIVKSAGKEFQCEVIMPDNSPAKSALGRRAGSKQIAKCSAAFEMCLKLRKSGELDEHLQSTRKKRLPAMRNAQLALSSKKRAEYSMRTKPGIWDHRGIPSILYITVLKLESPEALGRPSRPLVLLTRSQLPSLAKFPLFFGNQQTSIINCIPFSSSISVCLEQVKGLTEFTLRVFKDVFSKEYKSEPEKLPYFLAPSAKDHAYPFSSHGGIDTFIDWNCITMLQSTGDLEWEGQPPTFFENKYITDPYDGSRKFYTMKHRGDLKPTDLQIPNVKGLGNQRSRREAPNDIWNYSVSLWSKSRSRIEVRNDLAVFEAEYIPLRRNCLDEYEKSDSESNRCYICFATLRISSLPVDAVAMACNLPAIIHRLESNLIVLEAVHGLDLDIRPDLALEAMTKDSDNTDEHSAEQVNFQRGMGNNYERLEFLGDSFLKMSTSIALYTEAAPGDSEFNHHVDRMILICNKNLFNNALDLKIEESIRSKSFNRRVWYPEGLEQLSGKMNTSIKGKKGTGRSIHVLGDKSIADVCEALIGAAYLTGKESNSFDLAVKAVTTFSNSKLENKFHKMKAYDEFYAAFKVPAWQSAEPTAVHVDLAKKIEVKLGYKFTYPRLLRCAFMHASYGFSYEHIPSYQRLEFLGDALLDMVCVDYLFHRFPGADPQWLTEHKMAMVSNQFLGSLCVSLDLHRHLVSLAPDMPQQIAAYVDSITFAREQAEEDAVKASGSRSSYSRSYWTTIEAVPKCLPDIVEAYIGAIFVDSKYNYGEVQSFFKHHIMPYFEDMHLYDTFANKHPVTFLSNTLHQDYSCADWRVMVSELPPDGSGSMSDTKVVGVVMIHGAVRAHATSASGRYAKIAAAGRCISLLKDMTIDEYKKTFGCDCKPEDVAESETSKHATAV</sequence>
<evidence type="ECO:0000256" key="2">
    <source>
        <dbReference type="ARBA" id="ARBA00020797"/>
    </source>
</evidence>
<evidence type="ECO:0000256" key="10">
    <source>
        <dbReference type="ARBA" id="ARBA00022842"/>
    </source>
</evidence>
<feature type="domain" description="Helicase ATP-binding" evidence="17">
    <location>
        <begin position="191"/>
        <end position="377"/>
    </location>
</feature>
<evidence type="ECO:0000259" key="18">
    <source>
        <dbReference type="PROSITE" id="PS51194"/>
    </source>
</evidence>
<evidence type="ECO:0000256" key="3">
    <source>
        <dbReference type="ARBA" id="ARBA00022721"/>
    </source>
</evidence>
<dbReference type="Pfam" id="PF04851">
    <property type="entry name" value="ResIII"/>
    <property type="match status" value="1"/>
</dbReference>
<dbReference type="Proteomes" id="UP001408356">
    <property type="component" value="Unassembled WGS sequence"/>
</dbReference>
<dbReference type="InterPro" id="IPR027417">
    <property type="entry name" value="P-loop_NTPase"/>
</dbReference>
<dbReference type="Pfam" id="PF00271">
    <property type="entry name" value="Helicase_C"/>
    <property type="match status" value="1"/>
</dbReference>
<keyword evidence="6" id="KW-0547">Nucleotide-binding</keyword>
<keyword evidence="5" id="KW-0677">Repeat</keyword>
<dbReference type="SMART" id="SM00490">
    <property type="entry name" value="HELICc"/>
    <property type="match status" value="1"/>
</dbReference>
<dbReference type="Pfam" id="PF03368">
    <property type="entry name" value="Dicer_dimer"/>
    <property type="match status" value="1"/>
</dbReference>
<keyword evidence="21" id="KW-1185">Reference proteome</keyword>
<dbReference type="InterPro" id="IPR005034">
    <property type="entry name" value="Dicer_dimerisation"/>
</dbReference>
<reference evidence="20 21" key="1">
    <citation type="journal article" date="2024" name="J. Plant Pathol.">
        <title>Sequence and assembly of the genome of Seiridium unicorne, isolate CBS 538.82, causal agent of cypress canker disease.</title>
        <authorList>
            <person name="Scali E."/>
            <person name="Rocca G.D."/>
            <person name="Danti R."/>
            <person name="Garbelotto M."/>
            <person name="Barberini S."/>
            <person name="Baroncelli R."/>
            <person name="Emiliani G."/>
        </authorList>
    </citation>
    <scope>NUCLEOTIDE SEQUENCE [LARGE SCALE GENOMIC DNA]</scope>
    <source>
        <strain evidence="20 21">BM-138-508</strain>
    </source>
</reference>
<comment type="similarity">
    <text evidence="14">Belongs to the helicase family. Dicer subfamily.</text>
</comment>
<dbReference type="PROSITE" id="PS51194">
    <property type="entry name" value="HELICASE_CTER"/>
    <property type="match status" value="1"/>
</dbReference>
<keyword evidence="12" id="KW-0051">Antiviral defense</keyword>
<dbReference type="CDD" id="cd18034">
    <property type="entry name" value="DEXHc_dicer"/>
    <property type="match status" value="1"/>
</dbReference>
<evidence type="ECO:0000256" key="11">
    <source>
        <dbReference type="ARBA" id="ARBA00022884"/>
    </source>
</evidence>
<dbReference type="Pfam" id="PF24995">
    <property type="entry name" value="DSRM_2"/>
    <property type="match status" value="1"/>
</dbReference>
<dbReference type="SUPFAM" id="SSF52540">
    <property type="entry name" value="P-loop containing nucleoside triphosphate hydrolases"/>
    <property type="match status" value="1"/>
</dbReference>
<keyword evidence="3" id="KW-0930">Antiviral protein</keyword>
<evidence type="ECO:0000256" key="6">
    <source>
        <dbReference type="ARBA" id="ARBA00022741"/>
    </source>
</evidence>
<dbReference type="InterPro" id="IPR001650">
    <property type="entry name" value="Helicase_C-like"/>
</dbReference>
<name>A0ABR2UGV9_9PEZI</name>
<evidence type="ECO:0000256" key="12">
    <source>
        <dbReference type="ARBA" id="ARBA00023118"/>
    </source>
</evidence>
<dbReference type="InterPro" id="IPR014001">
    <property type="entry name" value="Helicase_ATP-bd"/>
</dbReference>
<evidence type="ECO:0000259" key="17">
    <source>
        <dbReference type="PROSITE" id="PS51192"/>
    </source>
</evidence>
<evidence type="ECO:0000256" key="5">
    <source>
        <dbReference type="ARBA" id="ARBA00022737"/>
    </source>
</evidence>
<evidence type="ECO:0000256" key="15">
    <source>
        <dbReference type="SAM" id="MobiDB-lite"/>
    </source>
</evidence>
<dbReference type="PROSITE" id="PS50142">
    <property type="entry name" value="RNASE_3_2"/>
    <property type="match status" value="2"/>
</dbReference>
<dbReference type="Gene3D" id="3.30.160.380">
    <property type="entry name" value="Dicer dimerisation domain"/>
    <property type="match status" value="1"/>
</dbReference>
<keyword evidence="4" id="KW-0479">Metal-binding</keyword>
<dbReference type="SUPFAM" id="SSF69065">
    <property type="entry name" value="RNase III domain-like"/>
    <property type="match status" value="2"/>
</dbReference>
<keyword evidence="7" id="KW-0378">Hydrolase</keyword>
<keyword evidence="11 14" id="KW-0694">RNA-binding</keyword>
<gene>
    <name evidence="20" type="ORF">SUNI508_11556</name>
</gene>
<dbReference type="PANTHER" id="PTHR14950:SF62">
    <property type="entry name" value="DICER-LIKE PROTEIN 1"/>
    <property type="match status" value="1"/>
</dbReference>
<comment type="caution">
    <text evidence="20">The sequence shown here is derived from an EMBL/GenBank/DDBJ whole genome shotgun (WGS) entry which is preliminary data.</text>
</comment>
<dbReference type="InterPro" id="IPR000999">
    <property type="entry name" value="RNase_III_dom"/>
</dbReference>
<comment type="cofactor">
    <cofactor evidence="1">
        <name>Mn(2+)</name>
        <dbReference type="ChEBI" id="CHEBI:29035"/>
    </cofactor>
</comment>
<dbReference type="InterPro" id="IPR056755">
    <property type="entry name" value="DSRM_2"/>
</dbReference>
<dbReference type="PROSITE" id="PS51192">
    <property type="entry name" value="HELICASE_ATP_BIND_1"/>
    <property type="match status" value="1"/>
</dbReference>
<evidence type="ECO:0000256" key="1">
    <source>
        <dbReference type="ARBA" id="ARBA00001936"/>
    </source>
</evidence>
<dbReference type="InterPro" id="IPR036389">
    <property type="entry name" value="RNase_III_sf"/>
</dbReference>
<evidence type="ECO:0000256" key="8">
    <source>
        <dbReference type="ARBA" id="ARBA00022806"/>
    </source>
</evidence>
<dbReference type="InterPro" id="IPR006935">
    <property type="entry name" value="Helicase/UvrB_N"/>
</dbReference>
<evidence type="ECO:0000256" key="9">
    <source>
        <dbReference type="ARBA" id="ARBA00022840"/>
    </source>
</evidence>